<keyword evidence="1" id="KW-0812">Transmembrane</keyword>
<dbReference type="AlphaFoldDB" id="A0A816XN42"/>
<feature type="transmembrane region" description="Helical" evidence="1">
    <location>
        <begin position="96"/>
        <end position="116"/>
    </location>
</feature>
<proteinExistence type="predicted"/>
<keyword evidence="1" id="KW-0472">Membrane</keyword>
<organism evidence="2">
    <name type="scientific">Brassica napus</name>
    <name type="common">Rape</name>
    <dbReference type="NCBI Taxonomy" id="3708"/>
    <lineage>
        <taxon>Eukaryota</taxon>
        <taxon>Viridiplantae</taxon>
        <taxon>Streptophyta</taxon>
        <taxon>Embryophyta</taxon>
        <taxon>Tracheophyta</taxon>
        <taxon>Spermatophyta</taxon>
        <taxon>Magnoliopsida</taxon>
        <taxon>eudicotyledons</taxon>
        <taxon>Gunneridae</taxon>
        <taxon>Pentapetalae</taxon>
        <taxon>rosids</taxon>
        <taxon>malvids</taxon>
        <taxon>Brassicales</taxon>
        <taxon>Brassicaceae</taxon>
        <taxon>Brassiceae</taxon>
        <taxon>Brassica</taxon>
    </lineage>
</organism>
<evidence type="ECO:0000313" key="2">
    <source>
        <dbReference type="EMBL" id="CAF2148255.1"/>
    </source>
</evidence>
<dbReference type="Proteomes" id="UP001295469">
    <property type="component" value="Chromosome A01"/>
</dbReference>
<gene>
    <name evidence="2" type="ORF">DARMORV10_A01P09740.1</name>
</gene>
<evidence type="ECO:0000256" key="1">
    <source>
        <dbReference type="SAM" id="Phobius"/>
    </source>
</evidence>
<protein>
    <submittedName>
        <fullName evidence="2">(rape) hypothetical protein</fullName>
    </submittedName>
</protein>
<sequence length="149" mass="16674">MKLSVRFSIHHSYVLSSLSYLLLGNDTTVFWNMDDYPIPVGIHDLGSIRINIEGALHQFGFHGDKDIQVHCKRLKCGLKEELGDAGIFYLLSCKHFLFAIVLFLSLCIGTLTYMAVVDKMTTLDMTSELVQFALTAQFEGSHSSPNRSA</sequence>
<keyword evidence="1" id="KW-1133">Transmembrane helix</keyword>
<dbReference type="EMBL" id="HG994355">
    <property type="protein sequence ID" value="CAF2148255.1"/>
    <property type="molecule type" value="Genomic_DNA"/>
</dbReference>
<name>A0A816XN42_BRANA</name>
<accession>A0A816XN42</accession>
<reference evidence="2" key="1">
    <citation type="submission" date="2021-01" db="EMBL/GenBank/DDBJ databases">
        <authorList>
            <consortium name="Genoscope - CEA"/>
            <person name="William W."/>
        </authorList>
    </citation>
    <scope>NUCLEOTIDE SEQUENCE</scope>
</reference>